<reference evidence="1" key="1">
    <citation type="submission" date="2014-11" db="EMBL/GenBank/DDBJ databases">
        <authorList>
            <person name="Amaro Gonzalez C."/>
        </authorList>
    </citation>
    <scope>NUCLEOTIDE SEQUENCE</scope>
</reference>
<proteinExistence type="predicted"/>
<organism evidence="1">
    <name type="scientific">Anguilla anguilla</name>
    <name type="common">European freshwater eel</name>
    <name type="synonym">Muraena anguilla</name>
    <dbReference type="NCBI Taxonomy" id="7936"/>
    <lineage>
        <taxon>Eukaryota</taxon>
        <taxon>Metazoa</taxon>
        <taxon>Chordata</taxon>
        <taxon>Craniata</taxon>
        <taxon>Vertebrata</taxon>
        <taxon>Euteleostomi</taxon>
        <taxon>Actinopterygii</taxon>
        <taxon>Neopterygii</taxon>
        <taxon>Teleostei</taxon>
        <taxon>Anguilliformes</taxon>
        <taxon>Anguillidae</taxon>
        <taxon>Anguilla</taxon>
    </lineage>
</organism>
<reference evidence="1" key="2">
    <citation type="journal article" date="2015" name="Fish Shellfish Immunol.">
        <title>Early steps in the European eel (Anguilla anguilla)-Vibrio vulnificus interaction in the gills: Role of the RtxA13 toxin.</title>
        <authorList>
            <person name="Callol A."/>
            <person name="Pajuelo D."/>
            <person name="Ebbesson L."/>
            <person name="Teles M."/>
            <person name="MacKenzie S."/>
            <person name="Amaro C."/>
        </authorList>
    </citation>
    <scope>NUCLEOTIDE SEQUENCE</scope>
</reference>
<dbReference type="AlphaFoldDB" id="A0A0E9SEB6"/>
<accession>A0A0E9SEB6</accession>
<sequence>MTEGGSLITINFPSQFYTYTKLLGKYRVTADFIII</sequence>
<evidence type="ECO:0000313" key="1">
    <source>
        <dbReference type="EMBL" id="JAH39592.1"/>
    </source>
</evidence>
<name>A0A0E9SEB6_ANGAN</name>
<protein>
    <submittedName>
        <fullName evidence="1">Uncharacterized protein</fullName>
    </submittedName>
</protein>
<dbReference type="EMBL" id="GBXM01068985">
    <property type="protein sequence ID" value="JAH39592.1"/>
    <property type="molecule type" value="Transcribed_RNA"/>
</dbReference>